<comment type="caution">
    <text evidence="8">The sequence shown here is derived from an EMBL/GenBank/DDBJ whole genome shotgun (WGS) entry which is preliminary data.</text>
</comment>
<keyword evidence="9" id="KW-1185">Reference proteome</keyword>
<evidence type="ECO:0000259" key="7">
    <source>
        <dbReference type="Pfam" id="PF01545"/>
    </source>
</evidence>
<dbReference type="InterPro" id="IPR040177">
    <property type="entry name" value="SLC30A9"/>
</dbReference>
<evidence type="ECO:0000313" key="8">
    <source>
        <dbReference type="EMBL" id="OUC80841.1"/>
    </source>
</evidence>
<dbReference type="NCBIfam" id="TIGR01297">
    <property type="entry name" value="CDF"/>
    <property type="match status" value="1"/>
</dbReference>
<feature type="domain" description="Cation efflux protein transmembrane" evidence="7">
    <location>
        <begin position="21"/>
        <end position="230"/>
    </location>
</feature>
<evidence type="ECO:0000256" key="3">
    <source>
        <dbReference type="ARBA" id="ARBA00022692"/>
    </source>
</evidence>
<evidence type="ECO:0000256" key="4">
    <source>
        <dbReference type="ARBA" id="ARBA00022989"/>
    </source>
</evidence>
<name>A0A2C9ZJC4_9ACTN</name>
<dbReference type="PANTHER" id="PTHR13414:SF9">
    <property type="entry name" value="PROTON-COUPLED ZINC ANTIPORTER SLC30A9, MITOCHONDRIAL"/>
    <property type="match status" value="1"/>
</dbReference>
<keyword evidence="3 6" id="KW-0812">Transmembrane</keyword>
<keyword evidence="2" id="KW-0813">Transport</keyword>
<accession>A0A2C9ZJC4</accession>
<keyword evidence="5 6" id="KW-0472">Membrane</keyword>
<dbReference type="Gene3D" id="1.20.1510.10">
    <property type="entry name" value="Cation efflux protein transmembrane domain"/>
    <property type="match status" value="1"/>
</dbReference>
<feature type="transmembrane region" description="Helical" evidence="6">
    <location>
        <begin position="125"/>
        <end position="145"/>
    </location>
</feature>
<comment type="subcellular location">
    <subcellularLocation>
        <location evidence="1">Membrane</location>
        <topology evidence="1">Multi-pass membrane protein</topology>
    </subcellularLocation>
</comment>
<dbReference type="RefSeq" id="WP_086533353.1">
    <property type="nucleotide sequence ID" value="NZ_NGFO01000001.1"/>
</dbReference>
<feature type="transmembrane region" description="Helical" evidence="6">
    <location>
        <begin position="12"/>
        <end position="34"/>
    </location>
</feature>
<evidence type="ECO:0000256" key="2">
    <source>
        <dbReference type="ARBA" id="ARBA00022448"/>
    </source>
</evidence>
<dbReference type="PANTHER" id="PTHR13414">
    <property type="entry name" value="HUEL-CATION TRANSPORTER"/>
    <property type="match status" value="1"/>
</dbReference>
<dbReference type="GO" id="GO:0006829">
    <property type="term" value="P:zinc ion transport"/>
    <property type="evidence" value="ECO:0007669"/>
    <property type="project" value="InterPro"/>
</dbReference>
<dbReference type="EMBL" id="NGFO01000001">
    <property type="protein sequence ID" value="OUC80841.1"/>
    <property type="molecule type" value="Genomic_DNA"/>
</dbReference>
<dbReference type="Pfam" id="PF01545">
    <property type="entry name" value="Cation_efflux"/>
    <property type="match status" value="1"/>
</dbReference>
<evidence type="ECO:0000256" key="6">
    <source>
        <dbReference type="SAM" id="Phobius"/>
    </source>
</evidence>
<dbReference type="GO" id="GO:0008324">
    <property type="term" value="F:monoatomic cation transmembrane transporter activity"/>
    <property type="evidence" value="ECO:0007669"/>
    <property type="project" value="InterPro"/>
</dbReference>
<feature type="transmembrane region" description="Helical" evidence="6">
    <location>
        <begin position="179"/>
        <end position="197"/>
    </location>
</feature>
<dbReference type="SUPFAM" id="SSF161111">
    <property type="entry name" value="Cation efflux protein transmembrane domain-like"/>
    <property type="match status" value="1"/>
</dbReference>
<proteinExistence type="predicted"/>
<dbReference type="InterPro" id="IPR002524">
    <property type="entry name" value="Cation_efflux"/>
</dbReference>
<evidence type="ECO:0000313" key="9">
    <source>
        <dbReference type="Proteomes" id="UP000194632"/>
    </source>
</evidence>
<dbReference type="InterPro" id="IPR058533">
    <property type="entry name" value="Cation_efflux_TM"/>
</dbReference>
<organism evidence="8 9">
    <name type="scientific">Gordonia lacunae</name>
    <dbReference type="NCBI Taxonomy" id="417102"/>
    <lineage>
        <taxon>Bacteria</taxon>
        <taxon>Bacillati</taxon>
        <taxon>Actinomycetota</taxon>
        <taxon>Actinomycetes</taxon>
        <taxon>Mycobacteriales</taxon>
        <taxon>Gordoniaceae</taxon>
        <taxon>Gordonia</taxon>
    </lineage>
</organism>
<protein>
    <submittedName>
        <fullName evidence="8">Cation transporter</fullName>
    </submittedName>
</protein>
<dbReference type="InterPro" id="IPR027469">
    <property type="entry name" value="Cation_efflux_TMD_sf"/>
</dbReference>
<reference evidence="8 9" key="1">
    <citation type="submission" date="2017-05" db="EMBL/GenBank/DDBJ databases">
        <title>Biotechnological potential of actinobacteria isolated from South African environments.</title>
        <authorList>
            <person name="Le Roes-Hill M."/>
            <person name="Prins A."/>
            <person name="Durrell K.A."/>
        </authorList>
    </citation>
    <scope>NUCLEOTIDE SEQUENCE [LARGE SCALE GENOMIC DNA]</scope>
    <source>
        <strain evidence="8">BS2</strain>
    </source>
</reference>
<keyword evidence="4 6" id="KW-1133">Transmembrane helix</keyword>
<dbReference type="STRING" id="417102.CA982_00240"/>
<feature type="transmembrane region" description="Helical" evidence="6">
    <location>
        <begin position="203"/>
        <end position="223"/>
    </location>
</feature>
<dbReference type="AlphaFoldDB" id="A0A2C9ZJC4"/>
<evidence type="ECO:0000256" key="1">
    <source>
        <dbReference type="ARBA" id="ARBA00004141"/>
    </source>
</evidence>
<gene>
    <name evidence="8" type="ORF">CA982_00240</name>
</gene>
<dbReference type="GO" id="GO:0016020">
    <property type="term" value="C:membrane"/>
    <property type="evidence" value="ECO:0007669"/>
    <property type="project" value="UniProtKB-SubCell"/>
</dbReference>
<feature type="transmembrane region" description="Helical" evidence="6">
    <location>
        <begin position="87"/>
        <end position="105"/>
    </location>
</feature>
<sequence>MSPPPETQSESVGAGESFLTVVIAFVSNLLIAVAKTGAATVTGSASLVAEAAHSWADTGNEILLLIAERRAHRPRDSRHPQGYGREAYIWSMFAAFGLFAVGAAVSVQHGISELLSPEPATDYGIAYAVLAIAAVLEGISFLRSYQQAKRGAVKRRISLLRQVFRTSDPTLRAVFAEDAAALVGLAIAFVGVLLHQVTGSATYDAIGSILVGVLLGVVAIVLINQNRRFLLGQAVDDAVQQRVLRDLLAHGNIDRVTYLHVEYTGPVQLFLVAAVDFAGDDVESSVAVALRQLENELERDPRIAEAVLTLSAPGDADLVPDAP</sequence>
<dbReference type="OrthoDB" id="9806522at2"/>
<evidence type="ECO:0000256" key="5">
    <source>
        <dbReference type="ARBA" id="ARBA00023136"/>
    </source>
</evidence>
<dbReference type="Proteomes" id="UP000194632">
    <property type="component" value="Unassembled WGS sequence"/>
</dbReference>